<feature type="region of interest" description="Disordered" evidence="1">
    <location>
        <begin position="1"/>
        <end position="81"/>
    </location>
</feature>
<feature type="region of interest" description="Disordered" evidence="1">
    <location>
        <begin position="297"/>
        <end position="321"/>
    </location>
</feature>
<feature type="compositionally biased region" description="Low complexity" evidence="1">
    <location>
        <begin position="306"/>
        <end position="318"/>
    </location>
</feature>
<feature type="compositionally biased region" description="Basic and acidic residues" evidence="1">
    <location>
        <begin position="43"/>
        <end position="58"/>
    </location>
</feature>
<protein>
    <submittedName>
        <fullName evidence="2">Uncharacterized protein</fullName>
    </submittedName>
</protein>
<feature type="compositionally biased region" description="Low complexity" evidence="1">
    <location>
        <begin position="1085"/>
        <end position="1097"/>
    </location>
</feature>
<name>A0ABN2C5B7_9ACTN</name>
<feature type="compositionally biased region" description="Polar residues" evidence="1">
    <location>
        <begin position="1047"/>
        <end position="1061"/>
    </location>
</feature>
<feature type="compositionally biased region" description="Low complexity" evidence="1">
    <location>
        <begin position="181"/>
        <end position="207"/>
    </location>
</feature>
<feature type="compositionally biased region" description="Polar residues" evidence="1">
    <location>
        <begin position="393"/>
        <end position="405"/>
    </location>
</feature>
<evidence type="ECO:0000256" key="1">
    <source>
        <dbReference type="SAM" id="MobiDB-lite"/>
    </source>
</evidence>
<sequence>MSPAPAAASSVRSAPVRAAAPVAERAGPPRIRLTPVEAGSVESGRKARDRVTTRDRLRAQLAPLDADTTPPVPSAEAAGIGEPLGDTVVTTRDRVAAGLREEAGHPALARVVDLAGRRRPAPISADPRGARAPVIPLVPRAAGPTADRAPLADVAKAKDMSVVQPPGRGPPSPSQAVPTTAESPSLQPAAASPAAAAPERPVAPASSTSEEARASLPTARGTATPGATTTSPVPPGAPATLSSAPLRLIRGGIAATPTALAKPSTPEATAAVPTGARAADLAPNVIAFRERADALATRTTSHRRGAISAANAQDASAPDADRDIRRQGATARVEDMGQQQPADFDPAAFKDAVRVAVEAIAPPATLDEADRFEETGKANEAAGTVGRLIKGGQRSSEQPIATSTAAKPDLRGLKAKQPGAMVNDPAGRPAVTIGAASVLPGPRPAADVDLSAGPVRVDAEMAARSISVEQLAEANEPTFSAALDARRTMAEHAATDPAAYRSFEAGVLPEVAATIGSDEASALTGMHGTRVGTLRKVRSVKDHTRDDDQRRRDGVNKAILDIHRDTKESVEELLRGLDTSVTSMFKQGEEDARYTFERYVEFKMSEYKSDRYGGLGGGALWLKDRFFDLPDEVNAFYRKGREFYLAKLDRVIDSIAAVIAVSLSMATIRIQIGRAQVRQLLTTLPADLLELGTTTAGQLDNRFDLLASDVEGAKDRLVDAVARSYVDATGRLDARITELQEENKGLTTRAIEFVEEVGNTIADLGRLLARVLLKAVSVIGDILAHPIRFIENLVGAVGAGVHLFAGRIGRHLEEALLDLLFGDLSKSGITLPSALDFAGIFDLVCQVLRITWPDIRARLVDRLGLAAVLRMEQLVDVIRLLADRGIGGLWELAEQRLAELPDLVVGVLRKYIVEQVITEGIAYIVSLLTPASAFIKACQGIYRIISFIIEKARAIASFVDAVLDSIAAIAAGDVTAVAEKVDAALAGALKLAIGFLAKLVRLDALSDKVHSVIAAIRTPVRRTIDSIIDGAVSLYQSTLGAGRGQERISTTAARRTAQTGPAASRAPPQGGPDAVPGQPRPQTPAGPAAAQASADPQSITMTVPVVMDDTDHTLRFKVIDGVPQVLISSGRAEYLQTATAAAIYQEEHRDKKRPKLIKRLTRIEQELTGLGFDWRAAHSKADTEKRHAISVRLGQIADNLRWIGKENGIDDLEHLGHASKYVEGTQLQPKYAEDIRGWFYPSGYLSPTRRWRQAERQRLLDPTDPSQFRDESVTPHTYHPVSEITIDHKPRVVEHWNATGRNSPHPRRVAFYNDVDEAHLQLVARSNNSADGALARAMGHLYSPSVGKDFRGPDDE</sequence>
<feature type="compositionally biased region" description="Low complexity" evidence="1">
    <location>
        <begin position="1"/>
        <end position="30"/>
    </location>
</feature>
<comment type="caution">
    <text evidence="2">The sequence shown here is derived from an EMBL/GenBank/DDBJ whole genome shotgun (WGS) entry which is preliminary data.</text>
</comment>
<feature type="region of interest" description="Disordered" evidence="1">
    <location>
        <begin position="1045"/>
        <end position="1097"/>
    </location>
</feature>
<proteinExistence type="predicted"/>
<keyword evidence="3" id="KW-1185">Reference proteome</keyword>
<reference evidence="2 3" key="1">
    <citation type="journal article" date="2019" name="Int. J. Syst. Evol. Microbiol.">
        <title>The Global Catalogue of Microorganisms (GCM) 10K type strain sequencing project: providing services to taxonomists for standard genome sequencing and annotation.</title>
        <authorList>
            <consortium name="The Broad Institute Genomics Platform"/>
            <consortium name="The Broad Institute Genome Sequencing Center for Infectious Disease"/>
            <person name="Wu L."/>
            <person name="Ma J."/>
        </authorList>
    </citation>
    <scope>NUCLEOTIDE SEQUENCE [LARGE SCALE GENOMIC DNA]</scope>
    <source>
        <strain evidence="2 3">JCM 14969</strain>
    </source>
</reference>
<organism evidence="2 3">
    <name type="scientific">Kribbella sancticallisti</name>
    <dbReference type="NCBI Taxonomy" id="460087"/>
    <lineage>
        <taxon>Bacteria</taxon>
        <taxon>Bacillati</taxon>
        <taxon>Actinomycetota</taxon>
        <taxon>Actinomycetes</taxon>
        <taxon>Propionibacteriales</taxon>
        <taxon>Kribbellaceae</taxon>
        <taxon>Kribbella</taxon>
    </lineage>
</organism>
<accession>A0ABN2C5B7</accession>
<dbReference type="PANTHER" id="PTHR24216:SF65">
    <property type="entry name" value="PAXILLIN-LIKE PROTEIN 1"/>
    <property type="match status" value="1"/>
</dbReference>
<gene>
    <name evidence="2" type="ORF">GCM10009789_03210</name>
</gene>
<dbReference type="EMBL" id="BAAAOS010000005">
    <property type="protein sequence ID" value="GAA1553029.1"/>
    <property type="molecule type" value="Genomic_DNA"/>
</dbReference>
<dbReference type="Proteomes" id="UP001500393">
    <property type="component" value="Unassembled WGS sequence"/>
</dbReference>
<feature type="region of interest" description="Disordered" evidence="1">
    <location>
        <begin position="376"/>
        <end position="413"/>
    </location>
</feature>
<feature type="compositionally biased region" description="Low complexity" evidence="1">
    <location>
        <begin position="217"/>
        <end position="231"/>
    </location>
</feature>
<evidence type="ECO:0000313" key="3">
    <source>
        <dbReference type="Proteomes" id="UP001500393"/>
    </source>
</evidence>
<dbReference type="PANTHER" id="PTHR24216">
    <property type="entry name" value="PAXILLIN-RELATED"/>
    <property type="match status" value="1"/>
</dbReference>
<evidence type="ECO:0000313" key="2">
    <source>
        <dbReference type="EMBL" id="GAA1553029.1"/>
    </source>
</evidence>
<feature type="region of interest" description="Disordered" evidence="1">
    <location>
        <begin position="161"/>
        <end position="242"/>
    </location>
</feature>